<dbReference type="STRING" id="1055723.SAMN05216293_3115"/>
<keyword evidence="2" id="KW-0813">Transport</keyword>
<dbReference type="Proteomes" id="UP000184031">
    <property type="component" value="Unassembled WGS sequence"/>
</dbReference>
<feature type="transmembrane region" description="Helical" evidence="6">
    <location>
        <begin position="349"/>
        <end position="371"/>
    </location>
</feature>
<evidence type="ECO:0000256" key="3">
    <source>
        <dbReference type="ARBA" id="ARBA00022692"/>
    </source>
</evidence>
<evidence type="ECO:0000313" key="11">
    <source>
        <dbReference type="Proteomes" id="UP000198940"/>
    </source>
</evidence>
<dbReference type="EMBL" id="FOKU01000006">
    <property type="protein sequence ID" value="SFC10926.1"/>
    <property type="molecule type" value="Genomic_DNA"/>
</dbReference>
<evidence type="ECO:0000256" key="4">
    <source>
        <dbReference type="ARBA" id="ARBA00022989"/>
    </source>
</evidence>
<dbReference type="RefSeq" id="WP_072881530.1">
    <property type="nucleotide sequence ID" value="NZ_FOKU01000006.1"/>
</dbReference>
<dbReference type="InterPro" id="IPR020846">
    <property type="entry name" value="MFS_dom"/>
</dbReference>
<name>A0A1M6Z8I3_9FLAO</name>
<dbReference type="Proteomes" id="UP000198940">
    <property type="component" value="Unassembled WGS sequence"/>
</dbReference>
<feature type="transmembrane region" description="Helical" evidence="6">
    <location>
        <begin position="143"/>
        <end position="161"/>
    </location>
</feature>
<accession>A0A1M6Z8I3</accession>
<keyword evidence="3 6" id="KW-0812">Transmembrane</keyword>
<evidence type="ECO:0000313" key="10">
    <source>
        <dbReference type="Proteomes" id="UP000184031"/>
    </source>
</evidence>
<feature type="transmembrane region" description="Helical" evidence="6">
    <location>
        <begin position="112"/>
        <end position="131"/>
    </location>
</feature>
<evidence type="ECO:0000256" key="5">
    <source>
        <dbReference type="ARBA" id="ARBA00023136"/>
    </source>
</evidence>
<feature type="domain" description="Major facilitator superfamily (MFS) profile" evidence="7">
    <location>
        <begin position="13"/>
        <end position="409"/>
    </location>
</feature>
<dbReference type="SUPFAM" id="SSF103473">
    <property type="entry name" value="MFS general substrate transporter"/>
    <property type="match status" value="1"/>
</dbReference>
<dbReference type="OrthoDB" id="9788453at2"/>
<dbReference type="InterPro" id="IPR044770">
    <property type="entry name" value="MFS_spinster-like"/>
</dbReference>
<gene>
    <name evidence="8" type="ORF">SAMN04487891_1066</name>
    <name evidence="9" type="ORF">SAMN05216293_3115</name>
</gene>
<comment type="subcellular location">
    <subcellularLocation>
        <location evidence="1">Membrane</location>
        <topology evidence="1">Multi-pass membrane protein</topology>
    </subcellularLocation>
</comment>
<feature type="transmembrane region" description="Helical" evidence="6">
    <location>
        <begin position="289"/>
        <end position="308"/>
    </location>
</feature>
<proteinExistence type="predicted"/>
<feature type="transmembrane region" description="Helical" evidence="6">
    <location>
        <begin position="167"/>
        <end position="185"/>
    </location>
</feature>
<reference evidence="9 10" key="1">
    <citation type="submission" date="2016-11" db="EMBL/GenBank/DDBJ databases">
        <authorList>
            <person name="Varghese N."/>
            <person name="Submissions S."/>
        </authorList>
    </citation>
    <scope>NUCLEOTIDE SEQUENCE [LARGE SCALE GENOMIC DNA]</scope>
    <source>
        <strain evidence="9 10">CGMCC 1.12174</strain>
        <strain evidence="8 11">DSM 26351</strain>
    </source>
</reference>
<evidence type="ECO:0000256" key="6">
    <source>
        <dbReference type="SAM" id="Phobius"/>
    </source>
</evidence>
<dbReference type="InterPro" id="IPR036259">
    <property type="entry name" value="MFS_trans_sf"/>
</dbReference>
<dbReference type="Pfam" id="PF07690">
    <property type="entry name" value="MFS_1"/>
    <property type="match status" value="1"/>
</dbReference>
<dbReference type="EMBL" id="FRAT01000008">
    <property type="protein sequence ID" value="SHL26752.1"/>
    <property type="molecule type" value="Genomic_DNA"/>
</dbReference>
<feature type="transmembrane region" description="Helical" evidence="6">
    <location>
        <begin position="52"/>
        <end position="71"/>
    </location>
</feature>
<dbReference type="Gene3D" id="1.20.1250.20">
    <property type="entry name" value="MFS general substrate transporter like domains"/>
    <property type="match status" value="1"/>
</dbReference>
<feature type="transmembrane region" description="Helical" evidence="6">
    <location>
        <begin position="258"/>
        <end position="277"/>
    </location>
</feature>
<dbReference type="AlphaFoldDB" id="A0A1M6Z8I3"/>
<feature type="transmembrane region" description="Helical" evidence="6">
    <location>
        <begin position="218"/>
        <end position="238"/>
    </location>
</feature>
<keyword evidence="5 6" id="KW-0472">Membrane</keyword>
<organism evidence="9 10">
    <name type="scientific">Flagellimonas taeanensis</name>
    <dbReference type="NCBI Taxonomy" id="1005926"/>
    <lineage>
        <taxon>Bacteria</taxon>
        <taxon>Pseudomonadati</taxon>
        <taxon>Bacteroidota</taxon>
        <taxon>Flavobacteriia</taxon>
        <taxon>Flavobacteriales</taxon>
        <taxon>Flavobacteriaceae</taxon>
        <taxon>Flagellimonas</taxon>
    </lineage>
</organism>
<evidence type="ECO:0000256" key="1">
    <source>
        <dbReference type="ARBA" id="ARBA00004141"/>
    </source>
</evidence>
<keyword evidence="4 6" id="KW-1133">Transmembrane helix</keyword>
<dbReference type="GO" id="GO:0016020">
    <property type="term" value="C:membrane"/>
    <property type="evidence" value="ECO:0007669"/>
    <property type="project" value="UniProtKB-SubCell"/>
</dbReference>
<protein>
    <submittedName>
        <fullName evidence="9">Sugar phosphate permease</fullName>
    </submittedName>
</protein>
<sequence>MVFGKGKNYKWEVLGLLWMAFLLNQADRQVFNVLLPLIKSDLGLSDVQVGTIATVFNLVYAFLVPFAGYAGDVFSRKWIVTISIVFWSIATMFTGLTSTVFMLIIMRSIATGGGEAFFGPANYTLLAAYHTKTRALAMSIHQTSYYVGIILCGYVAGYLGEHYGWRSAFYLFGGLGVVHGLVMAFRLKDKKPVPKPWEVKEKIKFLEGLRVLFRTPTALILTIGFSGLIFVLVGYLTWTPTYLYERFSMSLTNAGFHSMFYTHLFAFIGILIAGRLSDAVSRKNPANRLLLQALGLLVAAPFILMMGVSSSLPLIYIGFAGFGFGRAFFDANTYAVLYDVIPEKYQSSASGVMMMTGFGVGSLSSILLGYLKPIIGLSMGISSLAIIWVACGILFLVGYKYYYMKDYNRIHNTEVTPD</sequence>
<dbReference type="GO" id="GO:0022857">
    <property type="term" value="F:transmembrane transporter activity"/>
    <property type="evidence" value="ECO:0007669"/>
    <property type="project" value="InterPro"/>
</dbReference>
<evidence type="ECO:0000313" key="9">
    <source>
        <dbReference type="EMBL" id="SHL26752.1"/>
    </source>
</evidence>
<dbReference type="PANTHER" id="PTHR23505">
    <property type="entry name" value="SPINSTER"/>
    <property type="match status" value="1"/>
</dbReference>
<dbReference type="PANTHER" id="PTHR23505:SF79">
    <property type="entry name" value="PROTEIN SPINSTER"/>
    <property type="match status" value="1"/>
</dbReference>
<keyword evidence="11" id="KW-1185">Reference proteome</keyword>
<evidence type="ECO:0000313" key="8">
    <source>
        <dbReference type="EMBL" id="SFC10926.1"/>
    </source>
</evidence>
<dbReference type="InterPro" id="IPR011701">
    <property type="entry name" value="MFS"/>
</dbReference>
<evidence type="ECO:0000259" key="7">
    <source>
        <dbReference type="PROSITE" id="PS50850"/>
    </source>
</evidence>
<feature type="transmembrane region" description="Helical" evidence="6">
    <location>
        <begin position="377"/>
        <end position="399"/>
    </location>
</feature>
<feature type="transmembrane region" description="Helical" evidence="6">
    <location>
        <begin position="78"/>
        <end position="106"/>
    </location>
</feature>
<comment type="caution">
    <text evidence="9">The sequence shown here is derived from an EMBL/GenBank/DDBJ whole genome shotgun (WGS) entry which is preliminary data.</text>
</comment>
<evidence type="ECO:0000256" key="2">
    <source>
        <dbReference type="ARBA" id="ARBA00022448"/>
    </source>
</evidence>
<feature type="transmembrane region" description="Helical" evidence="6">
    <location>
        <begin position="314"/>
        <end position="337"/>
    </location>
</feature>
<dbReference type="PROSITE" id="PS50850">
    <property type="entry name" value="MFS"/>
    <property type="match status" value="1"/>
</dbReference>